<dbReference type="Proteomes" id="UP000821845">
    <property type="component" value="Chromosome 8"/>
</dbReference>
<comment type="caution">
    <text evidence="1">The sequence shown here is derived from an EMBL/GenBank/DDBJ whole genome shotgun (WGS) entry which is preliminary data.</text>
</comment>
<proteinExistence type="predicted"/>
<name>A0ACB7RL31_HYAAI</name>
<organism evidence="1 2">
    <name type="scientific">Hyalomma asiaticum</name>
    <name type="common">Tick</name>
    <dbReference type="NCBI Taxonomy" id="266040"/>
    <lineage>
        <taxon>Eukaryota</taxon>
        <taxon>Metazoa</taxon>
        <taxon>Ecdysozoa</taxon>
        <taxon>Arthropoda</taxon>
        <taxon>Chelicerata</taxon>
        <taxon>Arachnida</taxon>
        <taxon>Acari</taxon>
        <taxon>Parasitiformes</taxon>
        <taxon>Ixodida</taxon>
        <taxon>Ixodoidea</taxon>
        <taxon>Ixodidae</taxon>
        <taxon>Hyalomminae</taxon>
        <taxon>Hyalomma</taxon>
    </lineage>
</organism>
<evidence type="ECO:0000313" key="2">
    <source>
        <dbReference type="Proteomes" id="UP000821845"/>
    </source>
</evidence>
<keyword evidence="2" id="KW-1185">Reference proteome</keyword>
<sequence>MTGSKLVVKITEDITLNLERSSVLADELVFVTSAKEKDIVETEGVLGSELRIKPLLEGERSLEGQIPHMIYEVEERASSIGPGNKTVTHNNGNSQDKEETFVVEIHIISDKEHQHSFKKNQELIAYLAIMTNADDAFLTTIKGFMDADATLRGLVKYKKDGKVPGNADVLFLVTGMGSDHDESPECPWEEGYLMSYVDGGLKRYRPSPCSEKAMRQVYKKLSKECKEIQAKRSYMDQYKQFPGQTVRERHYCNKITKHHGKKGFIKKEGIINHKLRIKPVPEGERSLEGRIPHKVYEVEETSADPLIMEKEIFVYPTILQERASDANMSLRLNDEITLNLRRSSALAEELVFVTTTEEVNHLEQEGIINYKLRIKPVPEGKGSLQGQMLHKMYEVKETNVDSLTMGHDTTPRCPWEQGYLMSYVDGGVNKYRLSPCSEDSIRGTYRKLSSECRQVLNNLNYMDKHTEYPAETVREKYYCRKRIKQAAKGLKVKAFPMKVSPKTIPAPNPFQARLKLLTLSLTSQKRNAAT</sequence>
<gene>
    <name evidence="1" type="ORF">HPB50_000438</name>
</gene>
<reference evidence="1" key="1">
    <citation type="submission" date="2020-05" db="EMBL/GenBank/DDBJ databases">
        <title>Large-scale comparative analyses of tick genomes elucidate their genetic diversity and vector capacities.</title>
        <authorList>
            <person name="Jia N."/>
            <person name="Wang J."/>
            <person name="Shi W."/>
            <person name="Du L."/>
            <person name="Sun Y."/>
            <person name="Zhan W."/>
            <person name="Jiang J."/>
            <person name="Wang Q."/>
            <person name="Zhang B."/>
            <person name="Ji P."/>
            <person name="Sakyi L.B."/>
            <person name="Cui X."/>
            <person name="Yuan T."/>
            <person name="Jiang B."/>
            <person name="Yang W."/>
            <person name="Lam T.T.-Y."/>
            <person name="Chang Q."/>
            <person name="Ding S."/>
            <person name="Wang X."/>
            <person name="Zhu J."/>
            <person name="Ruan X."/>
            <person name="Zhao L."/>
            <person name="Wei J."/>
            <person name="Que T."/>
            <person name="Du C."/>
            <person name="Cheng J."/>
            <person name="Dai P."/>
            <person name="Han X."/>
            <person name="Huang E."/>
            <person name="Gao Y."/>
            <person name="Liu J."/>
            <person name="Shao H."/>
            <person name="Ye R."/>
            <person name="Li L."/>
            <person name="Wei W."/>
            <person name="Wang X."/>
            <person name="Wang C."/>
            <person name="Yang T."/>
            <person name="Huo Q."/>
            <person name="Li W."/>
            <person name="Guo W."/>
            <person name="Chen H."/>
            <person name="Zhou L."/>
            <person name="Ni X."/>
            <person name="Tian J."/>
            <person name="Zhou Y."/>
            <person name="Sheng Y."/>
            <person name="Liu T."/>
            <person name="Pan Y."/>
            <person name="Xia L."/>
            <person name="Li J."/>
            <person name="Zhao F."/>
            <person name="Cao W."/>
        </authorList>
    </citation>
    <scope>NUCLEOTIDE SEQUENCE</scope>
    <source>
        <strain evidence="1">Hyas-2018</strain>
    </source>
</reference>
<evidence type="ECO:0000313" key="1">
    <source>
        <dbReference type="EMBL" id="KAH6923353.1"/>
    </source>
</evidence>
<protein>
    <submittedName>
        <fullName evidence="1">Uncharacterized protein</fullName>
    </submittedName>
</protein>
<dbReference type="EMBL" id="CM023488">
    <property type="protein sequence ID" value="KAH6923353.1"/>
    <property type="molecule type" value="Genomic_DNA"/>
</dbReference>
<accession>A0ACB7RL31</accession>